<protein>
    <recommendedName>
        <fullName evidence="2">YHS domain-containing protein</fullName>
    </recommendedName>
</protein>
<accession>A0ABM9A4N8</accession>
<comment type="caution">
    <text evidence="3">The sequence shown here is derived from an EMBL/GenBank/DDBJ whole genome shotgun (WGS) entry which is preliminary data.</text>
</comment>
<evidence type="ECO:0000313" key="4">
    <source>
        <dbReference type="Proteomes" id="UP000838748"/>
    </source>
</evidence>
<feature type="signal peptide" evidence="1">
    <location>
        <begin position="1"/>
        <end position="18"/>
    </location>
</feature>
<keyword evidence="4" id="KW-1185">Reference proteome</keyword>
<organism evidence="3 4">
    <name type="scientific">Vibrio marisflavi CECT 7928</name>
    <dbReference type="NCBI Taxonomy" id="634439"/>
    <lineage>
        <taxon>Bacteria</taxon>
        <taxon>Pseudomonadati</taxon>
        <taxon>Pseudomonadota</taxon>
        <taxon>Gammaproteobacteria</taxon>
        <taxon>Vibrionales</taxon>
        <taxon>Vibrionaceae</taxon>
        <taxon>Vibrio</taxon>
    </lineage>
</organism>
<proteinExistence type="predicted"/>
<evidence type="ECO:0000256" key="1">
    <source>
        <dbReference type="SAM" id="SignalP"/>
    </source>
</evidence>
<dbReference type="Pfam" id="PF04945">
    <property type="entry name" value="YHS"/>
    <property type="match status" value="1"/>
</dbReference>
<dbReference type="InterPro" id="IPR007029">
    <property type="entry name" value="YHS_dom"/>
</dbReference>
<dbReference type="NCBIfam" id="NF041384">
    <property type="entry name" value="YHS_seleno_dom"/>
    <property type="match status" value="1"/>
</dbReference>
<feature type="domain" description="YHS" evidence="2">
    <location>
        <begin position="38"/>
        <end position="84"/>
    </location>
</feature>
<feature type="chain" id="PRO_5046765244" description="YHS domain-containing protein" evidence="1">
    <location>
        <begin position="19"/>
        <end position="145"/>
    </location>
</feature>
<dbReference type="RefSeq" id="WP_237361969.1">
    <property type="nucleotide sequence ID" value="NZ_CAKLDM010000002.1"/>
</dbReference>
<evidence type="ECO:0000259" key="2">
    <source>
        <dbReference type="Pfam" id="PF04945"/>
    </source>
</evidence>
<reference evidence="3" key="1">
    <citation type="submission" date="2021-11" db="EMBL/GenBank/DDBJ databases">
        <authorList>
            <person name="Rodrigo-Torres L."/>
            <person name="Arahal R. D."/>
            <person name="Lucena T."/>
        </authorList>
    </citation>
    <scope>NUCLEOTIDE SEQUENCE</scope>
    <source>
        <strain evidence="3">CECT 7928</strain>
    </source>
</reference>
<gene>
    <name evidence="3" type="ORF">VMF7928_02524</name>
</gene>
<sequence>MKKLLAIVLLTMSFSSWAQDEIYTSFFSDKALSGYDTVAYFVEGKPVKGDSDYVTEYKEATWYFSSKENLEKFLRDPEKYAPQYGGYCAWAVSAKNDFASGDPLQWSIVDGKLYINYNKEIKEKWEQDTALHIRQADENWPKLIN</sequence>
<name>A0ABM9A4N8_9VIBR</name>
<dbReference type="Proteomes" id="UP000838748">
    <property type="component" value="Unassembled WGS sequence"/>
</dbReference>
<keyword evidence="1" id="KW-0732">Signal</keyword>
<dbReference type="EMBL" id="CAKLDM010000002">
    <property type="protein sequence ID" value="CAH0539919.1"/>
    <property type="molecule type" value="Genomic_DNA"/>
</dbReference>
<evidence type="ECO:0000313" key="3">
    <source>
        <dbReference type="EMBL" id="CAH0539919.1"/>
    </source>
</evidence>